<evidence type="ECO:0000313" key="1">
    <source>
        <dbReference type="EMBL" id="CAG7555160.1"/>
    </source>
</evidence>
<name>A0A8J2IGE9_FUSEQ</name>
<reference evidence="1" key="1">
    <citation type="submission" date="2021-05" db="EMBL/GenBank/DDBJ databases">
        <authorList>
            <person name="Khan N."/>
        </authorList>
    </citation>
    <scope>NUCLEOTIDE SEQUENCE</scope>
</reference>
<dbReference type="AlphaFoldDB" id="A0A8J2IGE9"/>
<organism evidence="1 2">
    <name type="scientific">Fusarium equiseti</name>
    <name type="common">Fusarium scirpi</name>
    <dbReference type="NCBI Taxonomy" id="61235"/>
    <lineage>
        <taxon>Eukaryota</taxon>
        <taxon>Fungi</taxon>
        <taxon>Dikarya</taxon>
        <taxon>Ascomycota</taxon>
        <taxon>Pezizomycotina</taxon>
        <taxon>Sordariomycetes</taxon>
        <taxon>Hypocreomycetidae</taxon>
        <taxon>Hypocreales</taxon>
        <taxon>Nectriaceae</taxon>
        <taxon>Fusarium</taxon>
        <taxon>Fusarium incarnatum-equiseti species complex</taxon>
    </lineage>
</organism>
<dbReference type="EMBL" id="CAJSTJ010000044">
    <property type="protein sequence ID" value="CAG7555160.1"/>
    <property type="molecule type" value="Genomic_DNA"/>
</dbReference>
<accession>A0A8J2IGE9</accession>
<dbReference type="Proteomes" id="UP000693738">
    <property type="component" value="Unassembled WGS sequence"/>
</dbReference>
<protein>
    <submittedName>
        <fullName evidence="1">Uncharacterized protein</fullName>
    </submittedName>
</protein>
<sequence length="265" mass="31577">MDVDEYCGSNSDWSALKELEGTAPMKILNLRWFKHKPPALEALVRWPKELQSLIFNPVPVYQIHRPGVFPGWTLKHLQPILKIQMANLRDLTIDEWECMEDADAGNLDLRGFTMLERLRLPTSLTGCDTRYIPRIIPPNLRYFRWKMIYDHGEIVLGNQHKKWLSTLTKSAAKERQKLNTIFVALDFEDLYILLNHTVIYPWDALDDIDKESKRFGLRVRYNEPFVTREEVEKARISRRLWLNEEPDSDEDPTERMYQFDREWLW</sequence>
<evidence type="ECO:0000313" key="2">
    <source>
        <dbReference type="Proteomes" id="UP000693738"/>
    </source>
</evidence>
<comment type="caution">
    <text evidence="1">The sequence shown here is derived from an EMBL/GenBank/DDBJ whole genome shotgun (WGS) entry which is preliminary data.</text>
</comment>
<proteinExistence type="predicted"/>
<gene>
    <name evidence="1" type="ORF">FEQUK3_LOCUS893</name>
</gene>